<dbReference type="GO" id="GO:0007283">
    <property type="term" value="P:spermatogenesis"/>
    <property type="evidence" value="ECO:0007669"/>
    <property type="project" value="InterPro"/>
</dbReference>
<proteinExistence type="predicted"/>
<name>A0A8C5QR28_9ANUR</name>
<sequence>MEKPKERKIKKKTKMKKGQGQETKFVTDDIGQDKKNITFPGSSKKAARHPSRTSLRRITDLEMKLVYTNEEDNAYEVDEMNLSLESMCQSFKKICSLTGGDSSSYFKTDKRVEMVLKEAIICYKKNKYSNAVEHFTTALEMCHKDAAFGLPVEGDVKNISSVVSFIDSKLITCYLQIHQPDLALSHAHRSIVSNPSNFRNHIRQAAVFRLLERYSEAARSAMIADYIYWLSGGKEQSISQLIKLYWQAMHEKAMASMKRCSAIYTPMEKLQLEGMEKAKRHPVSAKFMYTDSQTFHLLPQSTDWSSASPQYLLTLGFRYKKDGFFLEKQSTKSLLVFLEKKNTFLHVSNEEIKFYLEILEKEIMPVLDFIKCTNLTSTVSPCSGAIQKLQYASFLSQLRRVKEESQVINQALAELATLPYLQEISQQHAELLQSLMADAMDCLQGRGVKEYTWNEIQKVEMIEEFLHQLEDRYLKRKKGLAARRHRMKMKRLQSAELSQSAGMATQSARPSEEDSKDINTLEGHSQSKTLLHCPSGPLTRKELSSVAALHVADSQDIAALHVADSPDIAALHVADSPDIAALHVADSPDIAALHVADSPDIAALHVADSPDIAALHFADSPDIAALHFADSPDIAALHFADSPDIAALHFADSPDIAALHFADSPDIAALHFADSPEPRYRTVRTWYSHETPRDRQGGSSHPQYQEDCAKPWIQANIPFLRILKTLLVSLRLQRILRRLRRSYPPRVHPLSGGYVRFLAAGAIKELKAKCHSEITMILLQNQVVPATRC</sequence>
<dbReference type="Gene3D" id="1.25.40.10">
    <property type="entry name" value="Tetratricopeptide repeat domain"/>
    <property type="match status" value="1"/>
</dbReference>
<evidence type="ECO:0000313" key="3">
    <source>
        <dbReference type="Proteomes" id="UP000694569"/>
    </source>
</evidence>
<dbReference type="GO" id="GO:0005794">
    <property type="term" value="C:Golgi apparatus"/>
    <property type="evidence" value="ECO:0007669"/>
    <property type="project" value="InterPro"/>
</dbReference>
<dbReference type="AlphaFoldDB" id="A0A8C5QR28"/>
<dbReference type="OrthoDB" id="9930656at2759"/>
<dbReference type="InterPro" id="IPR029161">
    <property type="entry name" value="SPATA16"/>
</dbReference>
<feature type="compositionally biased region" description="Basic and acidic residues" evidence="1">
    <location>
        <begin position="510"/>
        <end position="519"/>
    </location>
</feature>
<evidence type="ECO:0000256" key="1">
    <source>
        <dbReference type="SAM" id="MobiDB-lite"/>
    </source>
</evidence>
<dbReference type="InterPro" id="IPR011990">
    <property type="entry name" value="TPR-like_helical_dom_sf"/>
</dbReference>
<dbReference type="PANTHER" id="PTHR47228:SF1">
    <property type="entry name" value="SPERMATOGENESIS-ASSOCIATED PROTEIN 16"/>
    <property type="match status" value="1"/>
</dbReference>
<feature type="region of interest" description="Disordered" evidence="1">
    <location>
        <begin position="1"/>
        <end position="27"/>
    </location>
</feature>
<dbReference type="PANTHER" id="PTHR47228">
    <property type="entry name" value="SPERMATOGENESIS-ASSOCIATED PROTEIN 16"/>
    <property type="match status" value="1"/>
</dbReference>
<reference evidence="2" key="2">
    <citation type="submission" date="2025-09" db="UniProtKB">
        <authorList>
            <consortium name="Ensembl"/>
        </authorList>
    </citation>
    <scope>IDENTIFICATION</scope>
</reference>
<evidence type="ECO:0000313" key="2">
    <source>
        <dbReference type="Ensembl" id="ENSLLEP00000041555.1"/>
    </source>
</evidence>
<dbReference type="GeneTree" id="ENSGT00390000015332"/>
<gene>
    <name evidence="2" type="primary">SPATA16</name>
</gene>
<reference evidence="2" key="1">
    <citation type="submission" date="2025-08" db="UniProtKB">
        <authorList>
            <consortium name="Ensembl"/>
        </authorList>
    </citation>
    <scope>IDENTIFICATION</scope>
</reference>
<organism evidence="2 3">
    <name type="scientific">Leptobrachium leishanense</name>
    <name type="common">Leishan spiny toad</name>
    <dbReference type="NCBI Taxonomy" id="445787"/>
    <lineage>
        <taxon>Eukaryota</taxon>
        <taxon>Metazoa</taxon>
        <taxon>Chordata</taxon>
        <taxon>Craniata</taxon>
        <taxon>Vertebrata</taxon>
        <taxon>Euteleostomi</taxon>
        <taxon>Amphibia</taxon>
        <taxon>Batrachia</taxon>
        <taxon>Anura</taxon>
        <taxon>Pelobatoidea</taxon>
        <taxon>Megophryidae</taxon>
        <taxon>Leptobrachium</taxon>
    </lineage>
</organism>
<dbReference type="SUPFAM" id="SSF48452">
    <property type="entry name" value="TPR-like"/>
    <property type="match status" value="1"/>
</dbReference>
<dbReference type="Ensembl" id="ENSLLET00000043221.1">
    <property type="protein sequence ID" value="ENSLLEP00000041555.1"/>
    <property type="gene ID" value="ENSLLEG00000026330.1"/>
</dbReference>
<feature type="compositionally biased region" description="Basic residues" evidence="1">
    <location>
        <begin position="1"/>
        <end position="17"/>
    </location>
</feature>
<accession>A0A8C5QR28</accession>
<dbReference type="Proteomes" id="UP000694569">
    <property type="component" value="Unplaced"/>
</dbReference>
<feature type="compositionally biased region" description="Polar residues" evidence="1">
    <location>
        <begin position="495"/>
        <end position="509"/>
    </location>
</feature>
<dbReference type="Pfam" id="PF15015">
    <property type="entry name" value="NYD-SP12_N"/>
    <property type="match status" value="1"/>
</dbReference>
<feature type="region of interest" description="Disordered" evidence="1">
    <location>
        <begin position="489"/>
        <end position="532"/>
    </location>
</feature>
<keyword evidence="3" id="KW-1185">Reference proteome</keyword>
<protein>
    <submittedName>
        <fullName evidence="2">Spermatosis associated 16</fullName>
    </submittedName>
</protein>